<dbReference type="Gene3D" id="3.90.75.20">
    <property type="match status" value="1"/>
</dbReference>
<dbReference type="Pfam" id="PF13392">
    <property type="entry name" value="HNH_3"/>
    <property type="match status" value="1"/>
</dbReference>
<evidence type="ECO:0000313" key="2">
    <source>
        <dbReference type="EMBL" id="ATE83423.1"/>
    </source>
</evidence>
<dbReference type="InterPro" id="IPR044925">
    <property type="entry name" value="His-Me_finger_sf"/>
</dbReference>
<keyword evidence="3" id="KW-1185">Reference proteome</keyword>
<protein>
    <submittedName>
        <fullName evidence="2">HNH endonuclease</fullName>
    </submittedName>
</protein>
<evidence type="ECO:0000313" key="3">
    <source>
        <dbReference type="Proteomes" id="UP000240874"/>
    </source>
</evidence>
<gene>
    <name evidence="2" type="ORF">LP9609_50</name>
</gene>
<keyword evidence="2" id="KW-0378">Hydrolase</keyword>
<dbReference type="InterPro" id="IPR003615">
    <property type="entry name" value="HNH_nuc"/>
</dbReference>
<organism evidence="2 3">
    <name type="scientific">Lactococcus phage LP9609</name>
    <dbReference type="NCBI Taxonomy" id="2027256"/>
    <lineage>
        <taxon>Viruses</taxon>
        <taxon>Duplodnaviria</taxon>
        <taxon>Heunggongvirae</taxon>
        <taxon>Uroviricota</taxon>
        <taxon>Caudoviricetes</taxon>
        <taxon>Skunavirus</taxon>
        <taxon>Skunavirus LP9609</taxon>
    </lineage>
</organism>
<feature type="domain" description="HNH nuclease" evidence="1">
    <location>
        <begin position="43"/>
        <end position="89"/>
    </location>
</feature>
<keyword evidence="2" id="KW-0540">Nuclease</keyword>
<evidence type="ECO:0000259" key="1">
    <source>
        <dbReference type="SMART" id="SM00507"/>
    </source>
</evidence>
<keyword evidence="2" id="KW-0255">Endonuclease</keyword>
<accession>A0A2K8IMX6</accession>
<dbReference type="Proteomes" id="UP000240874">
    <property type="component" value="Segment"/>
</dbReference>
<dbReference type="CDD" id="cd00085">
    <property type="entry name" value="HNHc"/>
    <property type="match status" value="1"/>
</dbReference>
<dbReference type="SMART" id="SM00507">
    <property type="entry name" value="HNHc"/>
    <property type="match status" value="1"/>
</dbReference>
<dbReference type="GO" id="GO:0004519">
    <property type="term" value="F:endonuclease activity"/>
    <property type="evidence" value="ECO:0007669"/>
    <property type="project" value="UniProtKB-KW"/>
</dbReference>
<proteinExistence type="predicted"/>
<sequence>MRYKKIDTVIVLENGKVYRELKDRCRLIKGTLRNNGYLQLTIKNKTIKVHRLVIEAFKGKSDLTVDHIDGNKLNNSLDNLQYLTREENLIKSIAIPIYYDNVKYRSTNELSRKLNVSKNTIKYNLNKYGSYKGKKLNY</sequence>
<reference evidence="3" key="1">
    <citation type="journal article" date="2018" name="Mol. Biol. Evol.">
        <title>Rates of Mutation and Recombination in Siphoviridae Phage Genome Evolution over Three Decades.</title>
        <authorList>
            <person name="Kupczok A."/>
            <person name="Neve H."/>
            <person name="Huang K.D."/>
            <person name="Hoeppner M.P."/>
            <person name="Heller K.J."/>
            <person name="Franz C.M.A.P."/>
            <person name="Dagan T."/>
        </authorList>
    </citation>
    <scope>NUCLEOTIDE SEQUENCE [LARGE SCALE GENOMIC DNA]</scope>
</reference>
<dbReference type="SUPFAM" id="SSF54060">
    <property type="entry name" value="His-Me finger endonucleases"/>
    <property type="match status" value="1"/>
</dbReference>
<dbReference type="EMBL" id="MF775682">
    <property type="protein sequence ID" value="ATE83423.1"/>
    <property type="molecule type" value="Genomic_DNA"/>
</dbReference>
<name>A0A2K8IMX6_9CAUD</name>